<dbReference type="PANTHER" id="PTHR30203">
    <property type="entry name" value="OUTER MEMBRANE CATION EFFLUX PROTEIN"/>
    <property type="match status" value="1"/>
</dbReference>
<dbReference type="GO" id="GO:0015562">
    <property type="term" value="F:efflux transmembrane transporter activity"/>
    <property type="evidence" value="ECO:0007669"/>
    <property type="project" value="InterPro"/>
</dbReference>
<keyword evidence="2" id="KW-0812">Transmembrane</keyword>
<evidence type="ECO:0000313" key="4">
    <source>
        <dbReference type="Proteomes" id="UP000295215"/>
    </source>
</evidence>
<keyword evidence="2 3" id="KW-0449">Lipoprotein</keyword>
<keyword evidence="2" id="KW-0472">Membrane</keyword>
<accession>A0A4R7F425</accession>
<comment type="caution">
    <text evidence="3">The sequence shown here is derived from an EMBL/GenBank/DDBJ whole genome shotgun (WGS) entry which is preliminary data.</text>
</comment>
<keyword evidence="2" id="KW-0564">Palmitate</keyword>
<dbReference type="NCBIfam" id="TIGR01845">
    <property type="entry name" value="outer_NodT"/>
    <property type="match status" value="1"/>
</dbReference>
<keyword evidence="2" id="KW-1134">Transmembrane beta strand</keyword>
<dbReference type="EMBL" id="SOAG01000004">
    <property type="protein sequence ID" value="TDS64351.1"/>
    <property type="molecule type" value="Genomic_DNA"/>
</dbReference>
<name>A0A4R7F425_9FLAO</name>
<protein>
    <submittedName>
        <fullName evidence="3">NodT family efflux transporter outer membrane factor (OMF) lipoprotein</fullName>
    </submittedName>
</protein>
<dbReference type="Gene3D" id="2.20.200.10">
    <property type="entry name" value="Outer membrane efflux proteins (OEP)"/>
    <property type="match status" value="1"/>
</dbReference>
<dbReference type="GO" id="GO:0005886">
    <property type="term" value="C:plasma membrane"/>
    <property type="evidence" value="ECO:0007669"/>
    <property type="project" value="UniProtKB-SubCell"/>
</dbReference>
<comment type="subcellular location">
    <subcellularLocation>
        <location evidence="2">Cell membrane</location>
        <topology evidence="2">Lipid-anchor</topology>
    </subcellularLocation>
</comment>
<dbReference type="InterPro" id="IPR010131">
    <property type="entry name" value="MdtP/NodT-like"/>
</dbReference>
<comment type="similarity">
    <text evidence="1 2">Belongs to the outer membrane factor (OMF) (TC 1.B.17) family.</text>
</comment>
<dbReference type="PANTHER" id="PTHR30203:SF33">
    <property type="entry name" value="BLR4455 PROTEIN"/>
    <property type="match status" value="1"/>
</dbReference>
<dbReference type="InterPro" id="IPR003423">
    <property type="entry name" value="OMP_efflux"/>
</dbReference>
<evidence type="ECO:0000256" key="1">
    <source>
        <dbReference type="ARBA" id="ARBA00007613"/>
    </source>
</evidence>
<keyword evidence="4" id="KW-1185">Reference proteome</keyword>
<dbReference type="Proteomes" id="UP000295215">
    <property type="component" value="Unassembled WGS sequence"/>
</dbReference>
<sequence>MKRTPQYVATLGMMSILFSCQITKTTYQTDYQPQELFRSNQGIDTTSSATIPWRTFFRDEYLQGLIEEGLTNNLDVKMSLTRIEAARANLSQSKASFFPDLTVEGTMQRARMSYPQSFGFFKYATLHEVEASTTWELDVWGKLASAKRSAYYKFLKTEVAQQAIQTQLIAQISQYYYQLLVLDRQIDIVECTLENRAQDVHAMKQLKASTIVTEADVVQSEVNYLEAQIALPAIQKQRQEIENALSVLLGRIPGEIKRGVLEIQSIPNQISVGVAAELLQNRPDVQMEELALAAYFEDIQVVKRSFYPNLMLTASFGYSSYLWKDWFTPTGLFAQLTGGLLQPIFNKRQNKTRLALTKATYQEQLYRFQQSVLQAGKEVSNALYAYQIAEEQRALRQVQVEKLALAVDYTKKLMLYNRTTTYTDVLTSEQAYLYAALEMATNEGEKWQAIIQLYRSLGGGWKE</sequence>
<dbReference type="PROSITE" id="PS51257">
    <property type="entry name" value="PROKAR_LIPOPROTEIN"/>
    <property type="match status" value="1"/>
</dbReference>
<dbReference type="SUPFAM" id="SSF56954">
    <property type="entry name" value="Outer membrane efflux proteins (OEP)"/>
    <property type="match status" value="1"/>
</dbReference>
<dbReference type="OrthoDB" id="9770517at2"/>
<reference evidence="3 4" key="1">
    <citation type="submission" date="2019-03" db="EMBL/GenBank/DDBJ databases">
        <title>Genomic Encyclopedia of Archaeal and Bacterial Type Strains, Phase II (KMG-II): from individual species to whole genera.</title>
        <authorList>
            <person name="Goeker M."/>
        </authorList>
    </citation>
    <scope>NUCLEOTIDE SEQUENCE [LARGE SCALE GENOMIC DNA]</scope>
    <source>
        <strain evidence="3 4">DSM 28213</strain>
    </source>
</reference>
<dbReference type="AlphaFoldDB" id="A0A4R7F425"/>
<dbReference type="RefSeq" id="WP_133711801.1">
    <property type="nucleotide sequence ID" value="NZ_SOAG01000004.1"/>
</dbReference>
<evidence type="ECO:0000313" key="3">
    <source>
        <dbReference type="EMBL" id="TDS64351.1"/>
    </source>
</evidence>
<evidence type="ECO:0000256" key="2">
    <source>
        <dbReference type="RuleBase" id="RU362097"/>
    </source>
</evidence>
<dbReference type="Pfam" id="PF02321">
    <property type="entry name" value="OEP"/>
    <property type="match status" value="2"/>
</dbReference>
<dbReference type="Gene3D" id="1.20.1600.10">
    <property type="entry name" value="Outer membrane efflux proteins (OEP)"/>
    <property type="match status" value="1"/>
</dbReference>
<proteinExistence type="inferred from homology"/>
<organism evidence="3 4">
    <name type="scientific">Myroides indicus</name>
    <dbReference type="NCBI Taxonomy" id="1323422"/>
    <lineage>
        <taxon>Bacteria</taxon>
        <taxon>Pseudomonadati</taxon>
        <taxon>Bacteroidota</taxon>
        <taxon>Flavobacteriia</taxon>
        <taxon>Flavobacteriales</taxon>
        <taxon>Flavobacteriaceae</taxon>
        <taxon>Myroides</taxon>
    </lineage>
</organism>
<gene>
    <name evidence="3" type="ORF">C8P70_10468</name>
</gene>